<dbReference type="InterPro" id="IPR050181">
    <property type="entry name" value="Cold_shock_domain"/>
</dbReference>
<feature type="non-terminal residue" evidence="1">
    <location>
        <position position="236"/>
    </location>
</feature>
<gene>
    <name evidence="1" type="ORF">HPG69_002091</name>
</gene>
<evidence type="ECO:0000313" key="2">
    <source>
        <dbReference type="Proteomes" id="UP000551758"/>
    </source>
</evidence>
<protein>
    <submittedName>
        <fullName evidence="1">Uncharacterized protein</fullName>
    </submittedName>
</protein>
<dbReference type="Proteomes" id="UP000551758">
    <property type="component" value="Unassembled WGS sequence"/>
</dbReference>
<reference evidence="1 2" key="1">
    <citation type="journal article" date="2020" name="Mol. Biol. Evol.">
        <title>Interspecific Gene Flow and the Evolution of Specialization in Black and White Rhinoceros.</title>
        <authorList>
            <person name="Moodley Y."/>
            <person name="Westbury M.V."/>
            <person name="Russo I.M."/>
            <person name="Gopalakrishnan S."/>
            <person name="Rakotoarivelo A."/>
            <person name="Olsen R.A."/>
            <person name="Prost S."/>
            <person name="Tunstall T."/>
            <person name="Ryder O.A."/>
            <person name="Dalen L."/>
            <person name="Bruford M.W."/>
        </authorList>
    </citation>
    <scope>NUCLEOTIDE SEQUENCE [LARGE SCALE GENOMIC DNA]</scope>
    <source>
        <strain evidence="1">SBR-YM</strain>
        <tissue evidence="1">Skin</tissue>
    </source>
</reference>
<keyword evidence="2" id="KW-1185">Reference proteome</keyword>
<organism evidence="1 2">
    <name type="scientific">Diceros bicornis minor</name>
    <name type="common">South-central black rhinoceros</name>
    <dbReference type="NCBI Taxonomy" id="77932"/>
    <lineage>
        <taxon>Eukaryota</taxon>
        <taxon>Metazoa</taxon>
        <taxon>Chordata</taxon>
        <taxon>Craniata</taxon>
        <taxon>Vertebrata</taxon>
        <taxon>Euteleostomi</taxon>
        <taxon>Mammalia</taxon>
        <taxon>Eutheria</taxon>
        <taxon>Laurasiatheria</taxon>
        <taxon>Perissodactyla</taxon>
        <taxon>Rhinocerotidae</taxon>
        <taxon>Diceros</taxon>
    </lineage>
</organism>
<name>A0A7J7FC46_DICBM</name>
<sequence>KGIEAANVTGPGGVPVQSNKYAVDHNHYRCYLHCRGPPYNFQNYQNSESRENNKGWEQVSEGQAQQCWPYLRPQFSPYYLQRPYVLRLQYSNPLVQEEVIEVADIQGAREQGRPVGQNMYQGALLTKESIERGAMNRKRKIKEMKPKVNSHLNMDVQKTLNHNMAKRQKQLIHQLKIHLFLWLSKADLSKGQLTTFTVIQSSHPTRRNEHEIPAIRHEQKIGAEDLKCLVFAPLTR</sequence>
<dbReference type="PANTHER" id="PTHR11544">
    <property type="entry name" value="COLD SHOCK DOMAIN CONTAINING PROTEINS"/>
    <property type="match status" value="1"/>
</dbReference>
<accession>A0A7J7FC46</accession>
<comment type="caution">
    <text evidence="1">The sequence shown here is derived from an EMBL/GenBank/DDBJ whole genome shotgun (WGS) entry which is preliminary data.</text>
</comment>
<evidence type="ECO:0000313" key="1">
    <source>
        <dbReference type="EMBL" id="KAF5925642.1"/>
    </source>
</evidence>
<dbReference type="AlphaFoldDB" id="A0A7J7FC46"/>
<proteinExistence type="predicted"/>
<dbReference type="EMBL" id="JACDTQ010000812">
    <property type="protein sequence ID" value="KAF5925642.1"/>
    <property type="molecule type" value="Genomic_DNA"/>
</dbReference>